<dbReference type="EMBL" id="AP018176">
    <property type="protein sequence ID" value="BAY20144.1"/>
    <property type="molecule type" value="Genomic_DNA"/>
</dbReference>
<evidence type="ECO:0000313" key="3">
    <source>
        <dbReference type="Proteomes" id="UP000218287"/>
    </source>
</evidence>
<gene>
    <name evidence="2" type="ORF">NIES21_60140</name>
</gene>
<dbReference type="Proteomes" id="UP000218287">
    <property type="component" value="Plasmid Plasmid2 dna"/>
</dbReference>
<feature type="region of interest" description="Disordered" evidence="1">
    <location>
        <begin position="71"/>
        <end position="101"/>
    </location>
</feature>
<evidence type="ECO:0000256" key="1">
    <source>
        <dbReference type="SAM" id="MobiDB-lite"/>
    </source>
</evidence>
<protein>
    <submittedName>
        <fullName evidence="2">Uncharacterized protein</fullName>
    </submittedName>
</protein>
<accession>A0A1Z4GRL1</accession>
<evidence type="ECO:0000313" key="2">
    <source>
        <dbReference type="EMBL" id="BAY20144.1"/>
    </source>
</evidence>
<dbReference type="OrthoDB" id="487586at2"/>
<keyword evidence="3" id="KW-1185">Reference proteome</keyword>
<name>A0A1Z4GRL1_9CYAN</name>
<dbReference type="AlphaFoldDB" id="A0A1Z4GRL1"/>
<keyword evidence="2" id="KW-0614">Plasmid</keyword>
<reference evidence="2 3" key="1">
    <citation type="submission" date="2017-06" db="EMBL/GenBank/DDBJ databases">
        <title>Genome sequencing of cyanobaciteial culture collection at National Institute for Environmental Studies (NIES).</title>
        <authorList>
            <person name="Hirose Y."/>
            <person name="Shimura Y."/>
            <person name="Fujisawa T."/>
            <person name="Nakamura Y."/>
            <person name="Kawachi M."/>
        </authorList>
    </citation>
    <scope>NUCLEOTIDE SEQUENCE [LARGE SCALE GENOMIC DNA]</scope>
    <source>
        <strain evidence="2 3">NIES-21</strain>
        <plasmid evidence="3">Plasmid2 dna</plasmid>
    </source>
</reference>
<proteinExistence type="predicted"/>
<feature type="compositionally biased region" description="Polar residues" evidence="1">
    <location>
        <begin position="71"/>
        <end position="85"/>
    </location>
</feature>
<geneLocation type="plasmid" evidence="3">
    <name>Plasmid2 dna</name>
</geneLocation>
<sequence length="101" mass="11484">MLNNQDDVSDKVRIRNSYRQRIIAEAKQLDKSYLETLHFMIDCYFAFKKGVLTTQQPIAYTSDFNGIELNSGASQQPVSSVSTYSEPEDSGNETFSLDFDL</sequence>
<organism evidence="2 3">
    <name type="scientific">Anabaenopsis circularis NIES-21</name>
    <dbReference type="NCBI Taxonomy" id="1085406"/>
    <lineage>
        <taxon>Bacteria</taxon>
        <taxon>Bacillati</taxon>
        <taxon>Cyanobacteriota</taxon>
        <taxon>Cyanophyceae</taxon>
        <taxon>Nostocales</taxon>
        <taxon>Nodulariaceae</taxon>
        <taxon>Anabaenopsis</taxon>
    </lineage>
</organism>